<proteinExistence type="predicted"/>
<accession>A0A857FMU7</accession>
<organism evidence="1 2">
    <name type="scientific">Komagataeibacter xylinus</name>
    <name type="common">Gluconacetobacter xylinus</name>
    <dbReference type="NCBI Taxonomy" id="28448"/>
    <lineage>
        <taxon>Bacteria</taxon>
        <taxon>Pseudomonadati</taxon>
        <taxon>Pseudomonadota</taxon>
        <taxon>Alphaproteobacteria</taxon>
        <taxon>Acetobacterales</taxon>
        <taxon>Acetobacteraceae</taxon>
        <taxon>Komagataeibacter</taxon>
    </lineage>
</organism>
<dbReference type="Proteomes" id="UP000464674">
    <property type="component" value="Chromosome"/>
</dbReference>
<evidence type="ECO:0000313" key="1">
    <source>
        <dbReference type="EMBL" id="QHC35581.1"/>
    </source>
</evidence>
<evidence type="ECO:0000313" key="2">
    <source>
        <dbReference type="Proteomes" id="UP000464674"/>
    </source>
</evidence>
<name>A0A857FMU7_KOMXY</name>
<gene>
    <name evidence="1" type="ORF">FMA36_08885</name>
</gene>
<reference evidence="1 2" key="1">
    <citation type="journal article" date="2020" name="Carbohydr. Polym.">
        <title>Characterization and optimization of production of bacterial cellulose from strain CGMCC 17276 based on whole-genome analysis.</title>
        <authorList>
            <person name="Lu T."/>
            <person name="Gao H."/>
            <person name="Liao B."/>
            <person name="Wu J."/>
            <person name="Zhang W."/>
            <person name="Huang J."/>
            <person name="Liu M."/>
            <person name="Huang J."/>
            <person name="Chang Z."/>
            <person name="Jin M."/>
            <person name="Yi Z."/>
            <person name="Jiang D."/>
        </authorList>
    </citation>
    <scope>NUCLEOTIDE SEQUENCE [LARGE SCALE GENOMIC DNA]</scope>
    <source>
        <strain evidence="1 2">CGMCC 17276</strain>
    </source>
</reference>
<protein>
    <submittedName>
        <fullName evidence="1">Uncharacterized protein</fullName>
    </submittedName>
</protein>
<sequence length="60" mass="7101">MLKVTDIRPDEWPFIAIIRIFLDLYKNFRYPGHRKMLATGFISVVQQGAIHALMHAYQRL</sequence>
<dbReference type="EMBL" id="CP041348">
    <property type="protein sequence ID" value="QHC35581.1"/>
    <property type="molecule type" value="Genomic_DNA"/>
</dbReference>
<dbReference type="AlphaFoldDB" id="A0A857FMU7"/>